<feature type="binding site" evidence="13">
    <location>
        <position position="176"/>
    </location>
    <ligand>
        <name>(S)-2,3,4,5-tetrahydrodipicolinate</name>
        <dbReference type="ChEBI" id="CHEBI:16845"/>
    </ligand>
</feature>
<evidence type="ECO:0000256" key="4">
    <source>
        <dbReference type="ARBA" id="ARBA00022857"/>
    </source>
</evidence>
<dbReference type="PROSITE" id="PS01298">
    <property type="entry name" value="DAPB"/>
    <property type="match status" value="1"/>
</dbReference>
<dbReference type="CDD" id="cd02274">
    <property type="entry name" value="DHDPR_N"/>
    <property type="match status" value="1"/>
</dbReference>
<keyword evidence="8 13" id="KW-0457">Lysine biosynthesis</keyword>
<dbReference type="InterPro" id="IPR022663">
    <property type="entry name" value="DapB_C"/>
</dbReference>
<protein>
    <recommendedName>
        <fullName evidence="10 13">4-hydroxy-tetrahydrodipicolinate reductase</fullName>
        <shortName evidence="13">HTPA reductase</shortName>
        <ecNumber evidence="10 13">1.17.1.8</ecNumber>
    </recommendedName>
</protein>
<dbReference type="eggNOG" id="COG0289">
    <property type="taxonomic scope" value="Bacteria"/>
</dbReference>
<dbReference type="Gene3D" id="3.30.360.10">
    <property type="entry name" value="Dihydrodipicolinate Reductase, domain 2"/>
    <property type="match status" value="1"/>
</dbReference>
<name>F7Y8W7_MESOW</name>
<dbReference type="GO" id="GO:0019877">
    <property type="term" value="P:diaminopimelate biosynthetic process"/>
    <property type="evidence" value="ECO:0007669"/>
    <property type="project" value="UniProtKB-UniRule"/>
</dbReference>
<evidence type="ECO:0000256" key="6">
    <source>
        <dbReference type="ARBA" id="ARBA00023002"/>
    </source>
</evidence>
<comment type="subcellular location">
    <subcellularLocation>
        <location evidence="13">Cytoplasm</location>
    </subcellularLocation>
</comment>
<evidence type="ECO:0000313" key="18">
    <source>
        <dbReference type="Proteomes" id="UP000001623"/>
    </source>
</evidence>
<feature type="compositionally biased region" description="Polar residues" evidence="14">
    <location>
        <begin position="1"/>
        <end position="10"/>
    </location>
</feature>
<feature type="binding site" evidence="13">
    <location>
        <begin position="117"/>
        <end position="119"/>
    </location>
    <ligand>
        <name>NAD(+)</name>
        <dbReference type="ChEBI" id="CHEBI:57540"/>
    </ligand>
</feature>
<dbReference type="NCBIfam" id="TIGR00036">
    <property type="entry name" value="dapB"/>
    <property type="match status" value="1"/>
</dbReference>
<dbReference type="EC" id="1.17.1.8" evidence="10 13"/>
<feature type="binding site" evidence="13">
    <location>
        <position position="54"/>
    </location>
    <ligand>
        <name>NADP(+)</name>
        <dbReference type="ChEBI" id="CHEBI:58349"/>
    </ligand>
</feature>
<reference evidence="17 18" key="1">
    <citation type="submission" date="2010-10" db="EMBL/GenBank/DDBJ databases">
        <title>Complete sequence of Mesorhizobium opportunistum WSM2075.</title>
        <authorList>
            <consortium name="US DOE Joint Genome Institute"/>
            <person name="Lucas S."/>
            <person name="Copeland A."/>
            <person name="Lapidus A."/>
            <person name="Cheng J.-F."/>
            <person name="Bruce D."/>
            <person name="Goodwin L."/>
            <person name="Pitluck S."/>
            <person name="Chertkov O."/>
            <person name="Misra M."/>
            <person name="Detter J.C."/>
            <person name="Han C."/>
            <person name="Tapia R."/>
            <person name="Land M."/>
            <person name="Hauser L."/>
            <person name="Kyrpides N."/>
            <person name="Ovchinnikova G."/>
            <person name="Mavrommatis K.M."/>
            <person name="Tiwari R.P."/>
            <person name="Howieson J.G."/>
            <person name="O'Hara G.W."/>
            <person name="Nandasena K.G."/>
            <person name="Woyke T."/>
        </authorList>
    </citation>
    <scope>NUCLEOTIDE SEQUENCE [LARGE SCALE GENOMIC DNA]</scope>
    <source>
        <strain evidence="18">LMG 24607 / HAMBI 3007 / WSM2075</strain>
    </source>
</reference>
<evidence type="ECO:0000256" key="14">
    <source>
        <dbReference type="SAM" id="MobiDB-lite"/>
    </source>
</evidence>
<dbReference type="EMBL" id="CP002279">
    <property type="protein sequence ID" value="AEH85277.1"/>
    <property type="molecule type" value="Genomic_DNA"/>
</dbReference>
<keyword evidence="2 13" id="KW-0963">Cytoplasm</keyword>
<evidence type="ECO:0000256" key="13">
    <source>
        <dbReference type="HAMAP-Rule" id="MF_00102"/>
    </source>
</evidence>
<dbReference type="Gene3D" id="3.40.50.720">
    <property type="entry name" value="NAD(P)-binding Rossmann-like Domain"/>
    <property type="match status" value="1"/>
</dbReference>
<feature type="domain" description="Dihydrodipicolinate reductase N-terminal" evidence="15">
    <location>
        <begin position="22"/>
        <end position="144"/>
    </location>
</feature>
<feature type="active site" description="Proton donor" evidence="13">
    <location>
        <position position="179"/>
    </location>
</feature>
<feature type="domain" description="Dihydrodipicolinate reductase C-terminal" evidence="16">
    <location>
        <begin position="147"/>
        <end position="284"/>
    </location>
</feature>
<dbReference type="GO" id="GO:0050661">
    <property type="term" value="F:NADP binding"/>
    <property type="evidence" value="ECO:0007669"/>
    <property type="project" value="UniProtKB-UniRule"/>
</dbReference>
<dbReference type="FunFam" id="3.30.360.10:FF:000004">
    <property type="entry name" value="4-hydroxy-tetrahydrodipicolinate reductase"/>
    <property type="match status" value="1"/>
</dbReference>
<keyword evidence="3 13" id="KW-0028">Amino-acid biosynthesis</keyword>
<gene>
    <name evidence="13" type="primary">dapB</name>
    <name evidence="17" type="ordered locus">Mesop_0784</name>
</gene>
<evidence type="ECO:0000256" key="7">
    <source>
        <dbReference type="ARBA" id="ARBA00023027"/>
    </source>
</evidence>
<evidence type="ECO:0000256" key="5">
    <source>
        <dbReference type="ARBA" id="ARBA00022915"/>
    </source>
</evidence>
<comment type="catalytic activity">
    <reaction evidence="12 13">
        <text>(S)-2,3,4,5-tetrahydrodipicolinate + NAD(+) + H2O = (2S,4S)-4-hydroxy-2,3,4,5-tetrahydrodipicolinate + NADH + H(+)</text>
        <dbReference type="Rhea" id="RHEA:35323"/>
        <dbReference type="ChEBI" id="CHEBI:15377"/>
        <dbReference type="ChEBI" id="CHEBI:15378"/>
        <dbReference type="ChEBI" id="CHEBI:16845"/>
        <dbReference type="ChEBI" id="CHEBI:57540"/>
        <dbReference type="ChEBI" id="CHEBI:57945"/>
        <dbReference type="ChEBI" id="CHEBI:67139"/>
        <dbReference type="EC" id="1.17.1.8"/>
    </reaction>
</comment>
<keyword evidence="6 13" id="KW-0560">Oxidoreductase</keyword>
<organism evidence="17 18">
    <name type="scientific">Mesorhizobium opportunistum (strain LMG 24607 / HAMBI 3007 / WSM2075)</name>
    <dbReference type="NCBI Taxonomy" id="536019"/>
    <lineage>
        <taxon>Bacteria</taxon>
        <taxon>Pseudomonadati</taxon>
        <taxon>Pseudomonadota</taxon>
        <taxon>Alphaproteobacteria</taxon>
        <taxon>Hyphomicrobiales</taxon>
        <taxon>Phyllobacteriaceae</taxon>
        <taxon>Mesorhizobium</taxon>
    </lineage>
</organism>
<comment type="function">
    <text evidence="13">Catalyzes the conversion of 4-hydroxy-tetrahydrodipicolinate (HTPA) to tetrahydrodipicolinate.</text>
</comment>
<dbReference type="GO" id="GO:0008839">
    <property type="term" value="F:4-hydroxy-tetrahydrodipicolinate reductase"/>
    <property type="evidence" value="ECO:0007669"/>
    <property type="project" value="UniProtKB-UniRule"/>
</dbReference>
<evidence type="ECO:0000259" key="15">
    <source>
        <dbReference type="Pfam" id="PF01113"/>
    </source>
</evidence>
<dbReference type="InterPro" id="IPR023940">
    <property type="entry name" value="DHDPR_bac"/>
</dbReference>
<evidence type="ECO:0000256" key="10">
    <source>
        <dbReference type="ARBA" id="ARBA00038983"/>
    </source>
</evidence>
<feature type="binding site" evidence="13">
    <location>
        <position position="53"/>
    </location>
    <ligand>
        <name>NAD(+)</name>
        <dbReference type="ChEBI" id="CHEBI:57540"/>
    </ligand>
</feature>
<proteinExistence type="inferred from homology"/>
<dbReference type="HAMAP" id="MF_00102">
    <property type="entry name" value="DapB"/>
    <property type="match status" value="1"/>
</dbReference>
<dbReference type="GO" id="GO:0051287">
    <property type="term" value="F:NAD binding"/>
    <property type="evidence" value="ECO:0007669"/>
    <property type="project" value="UniProtKB-UniRule"/>
</dbReference>
<feature type="region of interest" description="Disordered" evidence="14">
    <location>
        <begin position="1"/>
        <end position="20"/>
    </location>
</feature>
<dbReference type="Pfam" id="PF01113">
    <property type="entry name" value="DapB_N"/>
    <property type="match status" value="1"/>
</dbReference>
<comment type="pathway">
    <text evidence="9 13">Amino-acid biosynthesis; L-lysine biosynthesis via DAP pathway; (S)-tetrahydrodipicolinate from L-aspartate: step 4/4.</text>
</comment>
<dbReference type="AlphaFoldDB" id="F7Y8W7"/>
<evidence type="ECO:0000259" key="16">
    <source>
        <dbReference type="Pfam" id="PF05173"/>
    </source>
</evidence>
<dbReference type="RefSeq" id="WP_013892018.1">
    <property type="nucleotide sequence ID" value="NC_015675.1"/>
</dbReference>
<keyword evidence="5 13" id="KW-0220">Diaminopimelate biosynthesis</keyword>
<comment type="subunit">
    <text evidence="13">Homotetramer.</text>
</comment>
<feature type="binding site" evidence="13">
    <location>
        <begin position="27"/>
        <end position="32"/>
    </location>
    <ligand>
        <name>NAD(+)</name>
        <dbReference type="ChEBI" id="CHEBI:57540"/>
    </ligand>
</feature>
<dbReference type="Proteomes" id="UP000001623">
    <property type="component" value="Chromosome"/>
</dbReference>
<feature type="active site" description="Proton donor/acceptor" evidence="13">
    <location>
        <position position="175"/>
    </location>
</feature>
<dbReference type="UniPathway" id="UPA00034">
    <property type="reaction ID" value="UER00018"/>
</dbReference>
<dbReference type="STRING" id="536019.Mesop_0784"/>
<dbReference type="GO" id="GO:0005829">
    <property type="term" value="C:cytosol"/>
    <property type="evidence" value="ECO:0007669"/>
    <property type="project" value="TreeGrafter"/>
</dbReference>
<dbReference type="Pfam" id="PF05173">
    <property type="entry name" value="DapB_C"/>
    <property type="match status" value="1"/>
</dbReference>
<comment type="similarity">
    <text evidence="1 13">Belongs to the DapB family.</text>
</comment>
<dbReference type="KEGG" id="mop:Mesop_0784"/>
<keyword evidence="4 13" id="KW-0521">NADP</keyword>
<evidence type="ECO:0000256" key="11">
    <source>
        <dbReference type="ARBA" id="ARBA00049080"/>
    </source>
</evidence>
<keyword evidence="7 13" id="KW-0520">NAD</keyword>
<dbReference type="InterPro" id="IPR022664">
    <property type="entry name" value="DapB_N_CS"/>
</dbReference>
<evidence type="ECO:0000256" key="1">
    <source>
        <dbReference type="ARBA" id="ARBA00006642"/>
    </source>
</evidence>
<dbReference type="SUPFAM" id="SSF51735">
    <property type="entry name" value="NAD(P)-binding Rossmann-fold domains"/>
    <property type="match status" value="1"/>
</dbReference>
<dbReference type="HOGENOM" id="CLU_047479_2_1_5"/>
<dbReference type="SUPFAM" id="SSF55347">
    <property type="entry name" value="Glyceraldehyde-3-phosphate dehydrogenase-like, C-terminal domain"/>
    <property type="match status" value="1"/>
</dbReference>
<sequence length="287" mass="29330">MSETSATTGKPASDGEPTSDMGLVVVGAAGRMGQTLIRAIHTIPGARVIGAVERADSPHLGKDAGELAGIGIINVPISDDPLPAFAKADGVLDFTTSASTVEFAGYAAQARIVHVIGTTGCSAQDNAKIAAAARHATIVKSGNMSLGVNLLAVLVEQAARALDADDFDIEILEMHHRHKVDAPSGTALLLGEAAAAGRDIALAGNDVRSRDGHTGVRKTGSIGFATLRGGSVVGDHSVILAGTGERITLSHHAEDRAIFARGAVKAALWARGKKPGLYSMRDVLGLS</sequence>
<feature type="binding site" evidence="13">
    <location>
        <begin position="141"/>
        <end position="144"/>
    </location>
    <ligand>
        <name>NAD(+)</name>
        <dbReference type="ChEBI" id="CHEBI:57540"/>
    </ligand>
</feature>
<evidence type="ECO:0000256" key="2">
    <source>
        <dbReference type="ARBA" id="ARBA00022490"/>
    </source>
</evidence>
<dbReference type="PIRSF" id="PIRSF000161">
    <property type="entry name" value="DHPR"/>
    <property type="match status" value="1"/>
</dbReference>
<comment type="caution">
    <text evidence="13">Was originally thought to be a dihydrodipicolinate reductase (DHDPR), catalyzing the conversion of dihydrodipicolinate to tetrahydrodipicolinate. However, it was shown in E.coli that the substrate of the enzymatic reaction is not dihydrodipicolinate (DHDP) but in fact (2S,4S)-4-hydroxy-2,3,4,5-tetrahydrodipicolinic acid (HTPA), the product released by the DapA-catalyzed reaction.</text>
</comment>
<evidence type="ECO:0000313" key="17">
    <source>
        <dbReference type="EMBL" id="AEH85277.1"/>
    </source>
</evidence>
<dbReference type="PANTHER" id="PTHR20836">
    <property type="entry name" value="DIHYDRODIPICOLINATE REDUCTASE"/>
    <property type="match status" value="1"/>
</dbReference>
<dbReference type="PANTHER" id="PTHR20836:SF0">
    <property type="entry name" value="4-HYDROXY-TETRAHYDRODIPICOLINATE REDUCTASE 1, CHLOROPLASTIC-RELATED"/>
    <property type="match status" value="1"/>
</dbReference>
<dbReference type="GO" id="GO:0009089">
    <property type="term" value="P:lysine biosynthetic process via diaminopimelate"/>
    <property type="evidence" value="ECO:0007669"/>
    <property type="project" value="UniProtKB-UniRule"/>
</dbReference>
<dbReference type="InterPro" id="IPR000846">
    <property type="entry name" value="DapB_N"/>
</dbReference>
<dbReference type="InterPro" id="IPR036291">
    <property type="entry name" value="NAD(P)-bd_dom_sf"/>
</dbReference>
<evidence type="ECO:0000256" key="9">
    <source>
        <dbReference type="ARBA" id="ARBA00037922"/>
    </source>
</evidence>
<comment type="catalytic activity">
    <reaction evidence="11 13">
        <text>(S)-2,3,4,5-tetrahydrodipicolinate + NADP(+) + H2O = (2S,4S)-4-hydroxy-2,3,4,5-tetrahydrodipicolinate + NADPH + H(+)</text>
        <dbReference type="Rhea" id="RHEA:35331"/>
        <dbReference type="ChEBI" id="CHEBI:15377"/>
        <dbReference type="ChEBI" id="CHEBI:15378"/>
        <dbReference type="ChEBI" id="CHEBI:16845"/>
        <dbReference type="ChEBI" id="CHEBI:57783"/>
        <dbReference type="ChEBI" id="CHEBI:58349"/>
        <dbReference type="ChEBI" id="CHEBI:67139"/>
        <dbReference type="EC" id="1.17.1.8"/>
    </reaction>
</comment>
<accession>F7Y8W7</accession>
<dbReference type="GO" id="GO:0016726">
    <property type="term" value="F:oxidoreductase activity, acting on CH or CH2 groups, NAD or NADP as acceptor"/>
    <property type="evidence" value="ECO:0007669"/>
    <property type="project" value="UniProtKB-UniRule"/>
</dbReference>
<feature type="binding site" evidence="13">
    <location>
        <begin position="185"/>
        <end position="186"/>
    </location>
    <ligand>
        <name>(S)-2,3,4,5-tetrahydrodipicolinate</name>
        <dbReference type="ChEBI" id="CHEBI:16845"/>
    </ligand>
</feature>
<evidence type="ECO:0000256" key="8">
    <source>
        <dbReference type="ARBA" id="ARBA00023154"/>
    </source>
</evidence>
<evidence type="ECO:0000256" key="3">
    <source>
        <dbReference type="ARBA" id="ARBA00022605"/>
    </source>
</evidence>
<evidence type="ECO:0000256" key="12">
    <source>
        <dbReference type="ARBA" id="ARBA00049396"/>
    </source>
</evidence>